<dbReference type="AlphaFoldDB" id="X1F0Y4"/>
<protein>
    <submittedName>
        <fullName evidence="1">Uncharacterized protein</fullName>
    </submittedName>
</protein>
<gene>
    <name evidence="1" type="ORF">S01H4_66377</name>
</gene>
<sequence length="39" mass="4507">KRPMHFTSKSKIIVTHITSLLQVIQMEILITKLLVGEMK</sequence>
<dbReference type="EMBL" id="BART01041084">
    <property type="protein sequence ID" value="GAH23039.1"/>
    <property type="molecule type" value="Genomic_DNA"/>
</dbReference>
<accession>X1F0Y4</accession>
<feature type="non-terminal residue" evidence="1">
    <location>
        <position position="1"/>
    </location>
</feature>
<organism evidence="1">
    <name type="scientific">marine sediment metagenome</name>
    <dbReference type="NCBI Taxonomy" id="412755"/>
    <lineage>
        <taxon>unclassified sequences</taxon>
        <taxon>metagenomes</taxon>
        <taxon>ecological metagenomes</taxon>
    </lineage>
</organism>
<name>X1F0Y4_9ZZZZ</name>
<evidence type="ECO:0000313" key="1">
    <source>
        <dbReference type="EMBL" id="GAH23039.1"/>
    </source>
</evidence>
<proteinExistence type="predicted"/>
<reference evidence="1" key="1">
    <citation type="journal article" date="2014" name="Front. Microbiol.">
        <title>High frequency of phylogenetically diverse reductive dehalogenase-homologous genes in deep subseafloor sedimentary metagenomes.</title>
        <authorList>
            <person name="Kawai M."/>
            <person name="Futagami T."/>
            <person name="Toyoda A."/>
            <person name="Takaki Y."/>
            <person name="Nishi S."/>
            <person name="Hori S."/>
            <person name="Arai W."/>
            <person name="Tsubouchi T."/>
            <person name="Morono Y."/>
            <person name="Uchiyama I."/>
            <person name="Ito T."/>
            <person name="Fujiyama A."/>
            <person name="Inagaki F."/>
            <person name="Takami H."/>
        </authorList>
    </citation>
    <scope>NUCLEOTIDE SEQUENCE</scope>
    <source>
        <strain evidence="1">Expedition CK06-06</strain>
    </source>
</reference>
<comment type="caution">
    <text evidence="1">The sequence shown here is derived from an EMBL/GenBank/DDBJ whole genome shotgun (WGS) entry which is preliminary data.</text>
</comment>